<dbReference type="EMBL" id="CP014228">
    <property type="protein sequence ID" value="AMD88248.1"/>
    <property type="molecule type" value="Genomic_DNA"/>
</dbReference>
<feature type="transmembrane region" description="Helical" evidence="5">
    <location>
        <begin position="383"/>
        <end position="403"/>
    </location>
</feature>
<feature type="transmembrane region" description="Helical" evidence="5">
    <location>
        <begin position="170"/>
        <end position="189"/>
    </location>
</feature>
<comment type="subcellular location">
    <subcellularLocation>
        <location evidence="1">Cell membrane</location>
        <topology evidence="1">Multi-pass membrane protein</topology>
    </subcellularLocation>
</comment>
<dbReference type="Pfam" id="PF07690">
    <property type="entry name" value="MFS_1"/>
    <property type="match status" value="1"/>
</dbReference>
<keyword evidence="2 5" id="KW-0812">Transmembrane</keyword>
<feature type="transmembrane region" description="Helical" evidence="5">
    <location>
        <begin position="103"/>
        <end position="126"/>
    </location>
</feature>
<proteinExistence type="predicted"/>
<dbReference type="SUPFAM" id="SSF103473">
    <property type="entry name" value="MFS general substrate transporter"/>
    <property type="match status" value="1"/>
</dbReference>
<feature type="transmembrane region" description="Helical" evidence="5">
    <location>
        <begin position="294"/>
        <end position="312"/>
    </location>
</feature>
<feature type="transmembrane region" description="Helical" evidence="5">
    <location>
        <begin position="138"/>
        <end position="164"/>
    </location>
</feature>
<dbReference type="RefSeq" id="WP_067943698.1">
    <property type="nucleotide sequence ID" value="NZ_CP014228.1"/>
</dbReference>
<dbReference type="PROSITE" id="PS50850">
    <property type="entry name" value="MFS"/>
    <property type="match status" value="1"/>
</dbReference>
<evidence type="ECO:0000313" key="8">
    <source>
        <dbReference type="Proteomes" id="UP000065220"/>
    </source>
</evidence>
<dbReference type="AlphaFoldDB" id="A0A109W8D4"/>
<dbReference type="GO" id="GO:0046943">
    <property type="term" value="F:carboxylic acid transmembrane transporter activity"/>
    <property type="evidence" value="ECO:0007669"/>
    <property type="project" value="TreeGrafter"/>
</dbReference>
<keyword evidence="7" id="KW-0813">Transport</keyword>
<keyword evidence="8" id="KW-1185">Reference proteome</keyword>
<dbReference type="InterPro" id="IPR020846">
    <property type="entry name" value="MFS_dom"/>
</dbReference>
<keyword evidence="3 5" id="KW-1133">Transmembrane helix</keyword>
<protein>
    <submittedName>
        <fullName evidence="7">MFS sugar transporter</fullName>
    </submittedName>
</protein>
<gene>
    <name evidence="7" type="ORF">AXF14_12500</name>
</gene>
<feature type="transmembrane region" description="Helical" evidence="5">
    <location>
        <begin position="12"/>
        <end position="38"/>
    </location>
</feature>
<evidence type="ECO:0000256" key="5">
    <source>
        <dbReference type="SAM" id="Phobius"/>
    </source>
</evidence>
<name>A0A109W8D4_ACTRD</name>
<feature type="transmembrane region" description="Helical" evidence="5">
    <location>
        <begin position="228"/>
        <end position="249"/>
    </location>
</feature>
<sequence length="429" mass="44863">MTSSAIRTPSPWWVAFAAGMATFVDQVAIMGFGTALVLYQSAGAITPSNVGVLTSLSTIALAIGALTGGRLGDRFGRRTIFLLTMVLIAVGTGLAAWSTSFPALVLSFILFGVGTGADLPVALATISEAASDDNRARLVTFSNLLGTLGITTAIGCGILFGGLGIVGGRIIFGVACASAVVGLLLRLTVPESTAWRQARAESERGALTVRARHSSVRDLLTGEYVRPLWILLTYYTLATIAVLVAGQFSTYVAVNLAGMSVQSYSSVSMLALPAAIIGALWFMKIADTPKRIRYYVAGSLGVVASNAIPALLGFTPVTVITSLVLSTFAGAFCYEIIMKVWTQESFPTLLRSTAQGVVYSVARFAAAILAIFTPTLLGMNARVLYGVLSVVVGVGFLVGYLGFRNVRGTVFDVEAEPESLSETAVPAEV</sequence>
<evidence type="ECO:0000256" key="4">
    <source>
        <dbReference type="ARBA" id="ARBA00023136"/>
    </source>
</evidence>
<dbReference type="KEGG" id="ard:AXF14_12500"/>
<dbReference type="Gene3D" id="1.20.1250.20">
    <property type="entry name" value="MFS general substrate transporter like domains"/>
    <property type="match status" value="1"/>
</dbReference>
<dbReference type="STRING" id="111015.AXF14_12500"/>
<feature type="transmembrane region" description="Helical" evidence="5">
    <location>
        <begin position="318"/>
        <end position="337"/>
    </location>
</feature>
<accession>A0A109W8D4</accession>
<feature type="transmembrane region" description="Helical" evidence="5">
    <location>
        <begin position="50"/>
        <end position="68"/>
    </location>
</feature>
<dbReference type="InterPro" id="IPR011701">
    <property type="entry name" value="MFS"/>
</dbReference>
<keyword evidence="4 5" id="KW-0472">Membrane</keyword>
<dbReference type="GO" id="GO:0005886">
    <property type="term" value="C:plasma membrane"/>
    <property type="evidence" value="ECO:0007669"/>
    <property type="project" value="UniProtKB-SubCell"/>
</dbReference>
<feature type="domain" description="Major facilitator superfamily (MFS) profile" evidence="6">
    <location>
        <begin position="14"/>
        <end position="407"/>
    </location>
</feature>
<keyword evidence="7" id="KW-0762">Sugar transport</keyword>
<feature type="transmembrane region" description="Helical" evidence="5">
    <location>
        <begin position="80"/>
        <end position="97"/>
    </location>
</feature>
<feature type="transmembrane region" description="Helical" evidence="5">
    <location>
        <begin position="357"/>
        <end position="377"/>
    </location>
</feature>
<dbReference type="PANTHER" id="PTHR23508:SF10">
    <property type="entry name" value="CARBOXYLIC ACID TRANSPORTER PROTEIN HOMOLOG"/>
    <property type="match status" value="1"/>
</dbReference>
<organism evidence="7 8">
    <name type="scientific">Actinomyces radicidentis</name>
    <dbReference type="NCBI Taxonomy" id="111015"/>
    <lineage>
        <taxon>Bacteria</taxon>
        <taxon>Bacillati</taxon>
        <taxon>Actinomycetota</taxon>
        <taxon>Actinomycetes</taxon>
        <taxon>Actinomycetales</taxon>
        <taxon>Actinomycetaceae</taxon>
        <taxon>Actinomyces</taxon>
    </lineage>
</organism>
<evidence type="ECO:0000256" key="2">
    <source>
        <dbReference type="ARBA" id="ARBA00022692"/>
    </source>
</evidence>
<dbReference type="InterPro" id="IPR036259">
    <property type="entry name" value="MFS_trans_sf"/>
</dbReference>
<dbReference type="OrthoDB" id="3252866at2"/>
<feature type="transmembrane region" description="Helical" evidence="5">
    <location>
        <begin position="261"/>
        <end position="282"/>
    </location>
</feature>
<evidence type="ECO:0000259" key="6">
    <source>
        <dbReference type="PROSITE" id="PS50850"/>
    </source>
</evidence>
<dbReference type="Proteomes" id="UP000065220">
    <property type="component" value="Chromosome"/>
</dbReference>
<evidence type="ECO:0000313" key="7">
    <source>
        <dbReference type="EMBL" id="AMD88248.1"/>
    </source>
</evidence>
<evidence type="ECO:0000256" key="1">
    <source>
        <dbReference type="ARBA" id="ARBA00004651"/>
    </source>
</evidence>
<reference evidence="8" key="1">
    <citation type="submission" date="2016-02" db="EMBL/GenBank/DDBJ databases">
        <authorList>
            <person name="Holder M.E."/>
            <person name="Ajami N.J."/>
            <person name="Petrosino J.F."/>
        </authorList>
    </citation>
    <scope>NUCLEOTIDE SEQUENCE [LARGE SCALE GENOMIC DNA]</scope>
    <source>
        <strain evidence="8">CCUG 36733</strain>
    </source>
</reference>
<evidence type="ECO:0000256" key="3">
    <source>
        <dbReference type="ARBA" id="ARBA00022989"/>
    </source>
</evidence>
<dbReference type="PANTHER" id="PTHR23508">
    <property type="entry name" value="CARBOXYLIC ACID TRANSPORTER PROTEIN HOMOLOG"/>
    <property type="match status" value="1"/>
</dbReference>